<proteinExistence type="inferred from homology"/>
<keyword evidence="7" id="KW-0326">Glycosidase</keyword>
<evidence type="ECO:0000256" key="4">
    <source>
        <dbReference type="ARBA" id="ARBA00022801"/>
    </source>
</evidence>
<evidence type="ECO:0000313" key="10">
    <source>
        <dbReference type="Proteomes" id="UP000085678"/>
    </source>
</evidence>
<evidence type="ECO:0000256" key="6">
    <source>
        <dbReference type="ARBA" id="ARBA00023239"/>
    </source>
</evidence>
<keyword evidence="2" id="KW-0479">Metal-binding</keyword>
<dbReference type="GO" id="GO:0006796">
    <property type="term" value="P:phosphate-containing compound metabolic process"/>
    <property type="evidence" value="ECO:0007669"/>
    <property type="project" value="UniProtKB-ARBA"/>
</dbReference>
<dbReference type="InParanoid" id="A0A1S3K960"/>
<evidence type="ECO:0000256" key="1">
    <source>
        <dbReference type="ARBA" id="ARBA00022679"/>
    </source>
</evidence>
<keyword evidence="5" id="KW-0464">Manganese</keyword>
<dbReference type="KEGG" id="lak:106179630"/>
<dbReference type="HAMAP" id="MF_01876">
    <property type="entry name" value="PsiMP_glycosidase"/>
    <property type="match status" value="1"/>
</dbReference>
<dbReference type="SUPFAM" id="SSF110581">
    <property type="entry name" value="Indigoidine synthase A-like"/>
    <property type="match status" value="1"/>
</dbReference>
<feature type="domain" description="Carbohydrate kinase PfkB" evidence="9">
    <location>
        <begin position="366"/>
        <end position="614"/>
    </location>
</feature>
<dbReference type="PANTHER" id="PTHR42909:SF1">
    <property type="entry name" value="CARBOHYDRATE KINASE PFKB DOMAIN-CONTAINING PROTEIN"/>
    <property type="match status" value="1"/>
</dbReference>
<dbReference type="InterPro" id="IPR007342">
    <property type="entry name" value="PsuG"/>
</dbReference>
<evidence type="ECO:0000256" key="8">
    <source>
        <dbReference type="SAM" id="MobiDB-lite"/>
    </source>
</evidence>
<dbReference type="Gene3D" id="3.40.1790.10">
    <property type="entry name" value="Indigoidine synthase domain"/>
    <property type="match status" value="1"/>
</dbReference>
<sequence length="733" mass="79714">MRLQSLYRGACLLRNTATLRVQPQQRYLSHGLLQYSREVSQALQNDIPVVALESTIITHGIPFPQNIQMATEVEDVIRNNGAVPATMAIMEGKIQVGLDGDQLESLTKEGTSAVKTSRRDMAWVLSQGFTGGLTVAGTMIAAHKAGIQVFVTGGIGGVHRGAETSLDISADLTELGRTPITVVSSGVKSILDIERTLEYLETEGVCVAAYGPSTHFPSFFTPRSGHHAPHSVNSPAEAARMIYTSLQLQLDSGVLIAVPIPEDDSVSHLEIEQDIQNAIIEAEHKNIKGKEVTPYLLKRVHEMTQGDSLRANMALIRNNADIGSKIAIELAKLQNQSSGHQRPTQQPRSAGSLHPAPSGGEQGRPVVIGGTIVDFTITATDPNLKEDGGSYPGHMRQSFGGVGRNIADGLARLGSNPFFISAIGTDGHAESMLNYCSHMDCSGIAQHETYSTATYCAILRHSGELMYGVGDMEIHSTITPKYIARYEAKLCQAPIVLIDGNIPESSMEYVCNVCDRNQVPVWFDPTDLHKAEKPFHSDAFTKIMYTSPNINELRHMRRGLMGGTGEIETGQTDDLPLNTLLEESVEICRQLIEYIPNILVTLGKHGILLCRNSSQDNPFPYKGKIVPNHSRILKTTTSKCKSEGALTAMYCPAYAQGQQQVPLVSVSGAGDSMVAAIVYSLLRDIPAADCIKYGLLAATLSLQSHHAIIPSMHQKLQEHNIKDMCWRDSHLEI</sequence>
<dbReference type="Pfam" id="PF04227">
    <property type="entry name" value="Indigoidine_A"/>
    <property type="match status" value="1"/>
</dbReference>
<gene>
    <name evidence="11" type="primary">LOC106179630</name>
</gene>
<dbReference type="AlphaFoldDB" id="A0A1S3K960"/>
<dbReference type="RefSeq" id="XP_013418801.1">
    <property type="nucleotide sequence ID" value="XM_013563347.2"/>
</dbReference>
<keyword evidence="1" id="KW-0808">Transferase</keyword>
<evidence type="ECO:0000256" key="5">
    <source>
        <dbReference type="ARBA" id="ARBA00023211"/>
    </source>
</evidence>
<dbReference type="GO" id="GO:0004730">
    <property type="term" value="F:pseudouridylate synthase activity"/>
    <property type="evidence" value="ECO:0007669"/>
    <property type="project" value="InterPro"/>
</dbReference>
<dbReference type="CDD" id="cd01941">
    <property type="entry name" value="YeiC_kinase_like"/>
    <property type="match status" value="1"/>
</dbReference>
<evidence type="ECO:0000256" key="3">
    <source>
        <dbReference type="ARBA" id="ARBA00022777"/>
    </source>
</evidence>
<feature type="region of interest" description="Disordered" evidence="8">
    <location>
        <begin position="335"/>
        <end position="365"/>
    </location>
</feature>
<dbReference type="Gene3D" id="3.40.1190.20">
    <property type="match status" value="1"/>
</dbReference>
<dbReference type="InterPro" id="IPR022830">
    <property type="entry name" value="Indigdn_synthA-like"/>
</dbReference>
<protein>
    <submittedName>
        <fullName evidence="11">Pseudouridine-metabolizing bifunctional protein C1861.05-like</fullName>
    </submittedName>
</protein>
<dbReference type="STRING" id="7574.A0A1S3K960"/>
<keyword evidence="4" id="KW-0378">Hydrolase</keyword>
<accession>A0A1S3K960</accession>
<keyword evidence="6" id="KW-0456">Lyase</keyword>
<reference evidence="11" key="1">
    <citation type="submission" date="2025-08" db="UniProtKB">
        <authorList>
            <consortium name="RefSeq"/>
        </authorList>
    </citation>
    <scope>IDENTIFICATION</scope>
    <source>
        <tissue evidence="11">Gonads</tissue>
    </source>
</reference>
<dbReference type="PANTHER" id="PTHR42909">
    <property type="entry name" value="ZGC:136858"/>
    <property type="match status" value="1"/>
</dbReference>
<evidence type="ECO:0000256" key="2">
    <source>
        <dbReference type="ARBA" id="ARBA00022723"/>
    </source>
</evidence>
<organism evidence="10 11">
    <name type="scientific">Lingula anatina</name>
    <name type="common">Brachiopod</name>
    <name type="synonym">Lingula unguis</name>
    <dbReference type="NCBI Taxonomy" id="7574"/>
    <lineage>
        <taxon>Eukaryota</taxon>
        <taxon>Metazoa</taxon>
        <taxon>Spiralia</taxon>
        <taxon>Lophotrochozoa</taxon>
        <taxon>Brachiopoda</taxon>
        <taxon>Linguliformea</taxon>
        <taxon>Lingulata</taxon>
        <taxon>Lingulida</taxon>
        <taxon>Linguloidea</taxon>
        <taxon>Lingulidae</taxon>
        <taxon>Lingula</taxon>
    </lineage>
</organism>
<dbReference type="Proteomes" id="UP000085678">
    <property type="component" value="Unplaced"/>
</dbReference>
<evidence type="ECO:0000256" key="7">
    <source>
        <dbReference type="ARBA" id="ARBA00023295"/>
    </source>
</evidence>
<keyword evidence="10" id="KW-1185">Reference proteome</keyword>
<dbReference type="Pfam" id="PF00294">
    <property type="entry name" value="PfkB"/>
    <property type="match status" value="2"/>
</dbReference>
<feature type="compositionally biased region" description="Polar residues" evidence="8">
    <location>
        <begin position="335"/>
        <end position="349"/>
    </location>
</feature>
<dbReference type="GO" id="GO:0016798">
    <property type="term" value="F:hydrolase activity, acting on glycosyl bonds"/>
    <property type="evidence" value="ECO:0007669"/>
    <property type="project" value="UniProtKB-KW"/>
</dbReference>
<dbReference type="FunCoup" id="A0A1S3K960">
    <property type="interactions" value="57"/>
</dbReference>
<dbReference type="OrthoDB" id="198885at2759"/>
<dbReference type="GO" id="GO:0016301">
    <property type="term" value="F:kinase activity"/>
    <property type="evidence" value="ECO:0007669"/>
    <property type="project" value="UniProtKB-KW"/>
</dbReference>
<dbReference type="PROSITE" id="PS00583">
    <property type="entry name" value="PFKB_KINASES_1"/>
    <property type="match status" value="1"/>
</dbReference>
<dbReference type="PROSITE" id="PS00584">
    <property type="entry name" value="PFKB_KINASES_2"/>
    <property type="match status" value="1"/>
</dbReference>
<keyword evidence="3" id="KW-0418">Kinase</keyword>
<dbReference type="InterPro" id="IPR002173">
    <property type="entry name" value="Carboh/pur_kinase_PfkB_CS"/>
</dbReference>
<evidence type="ECO:0000259" key="9">
    <source>
        <dbReference type="Pfam" id="PF00294"/>
    </source>
</evidence>
<feature type="domain" description="Carbohydrate kinase PfkB" evidence="9">
    <location>
        <begin position="658"/>
        <end position="710"/>
    </location>
</feature>
<dbReference type="InterPro" id="IPR029056">
    <property type="entry name" value="Ribokinase-like"/>
</dbReference>
<dbReference type="SUPFAM" id="SSF53613">
    <property type="entry name" value="Ribokinase-like"/>
    <property type="match status" value="1"/>
</dbReference>
<dbReference type="GeneID" id="106179630"/>
<dbReference type="InterPro" id="IPR011611">
    <property type="entry name" value="PfkB_dom"/>
</dbReference>
<dbReference type="GO" id="GO:0046872">
    <property type="term" value="F:metal ion binding"/>
    <property type="evidence" value="ECO:0007669"/>
    <property type="project" value="UniProtKB-KW"/>
</dbReference>
<evidence type="ECO:0000313" key="11">
    <source>
        <dbReference type="RefSeq" id="XP_013418801.1"/>
    </source>
</evidence>
<name>A0A1S3K960_LINAN</name>
<dbReference type="GO" id="GO:0005737">
    <property type="term" value="C:cytoplasm"/>
    <property type="evidence" value="ECO:0007669"/>
    <property type="project" value="TreeGrafter"/>
</dbReference>